<name>A0ABW4PXG5_9MICO</name>
<evidence type="ECO:0000256" key="8">
    <source>
        <dbReference type="ARBA" id="ARBA00022842"/>
    </source>
</evidence>
<dbReference type="SUPFAM" id="SSF55811">
    <property type="entry name" value="Nudix"/>
    <property type="match status" value="1"/>
</dbReference>
<dbReference type="InterPro" id="IPR047127">
    <property type="entry name" value="MutT-like"/>
</dbReference>
<organism evidence="13 14">
    <name type="scientific">Brachybacterium rhamnosum</name>
    <dbReference type="NCBI Taxonomy" id="173361"/>
    <lineage>
        <taxon>Bacteria</taxon>
        <taxon>Bacillati</taxon>
        <taxon>Actinomycetota</taxon>
        <taxon>Actinomycetes</taxon>
        <taxon>Micrococcales</taxon>
        <taxon>Dermabacteraceae</taxon>
        <taxon>Brachybacterium</taxon>
    </lineage>
</organism>
<evidence type="ECO:0000256" key="11">
    <source>
        <dbReference type="ARBA" id="ARBA00038905"/>
    </source>
</evidence>
<evidence type="ECO:0000256" key="9">
    <source>
        <dbReference type="ARBA" id="ARBA00023204"/>
    </source>
</evidence>
<dbReference type="CDD" id="cd03425">
    <property type="entry name" value="NUDIX_MutT_NudA_like"/>
    <property type="match status" value="1"/>
</dbReference>
<evidence type="ECO:0000256" key="7">
    <source>
        <dbReference type="ARBA" id="ARBA00022801"/>
    </source>
</evidence>
<keyword evidence="14" id="KW-1185">Reference proteome</keyword>
<keyword evidence="5" id="KW-0479">Metal-binding</keyword>
<evidence type="ECO:0000256" key="10">
    <source>
        <dbReference type="ARBA" id="ARBA00035861"/>
    </source>
</evidence>
<evidence type="ECO:0000256" key="1">
    <source>
        <dbReference type="ARBA" id="ARBA00001946"/>
    </source>
</evidence>
<keyword evidence="4" id="KW-0235">DNA replication</keyword>
<dbReference type="PANTHER" id="PTHR47707:SF1">
    <property type="entry name" value="NUDIX HYDROLASE FAMILY PROTEIN"/>
    <property type="match status" value="1"/>
</dbReference>
<comment type="caution">
    <text evidence="13">The sequence shown here is derived from an EMBL/GenBank/DDBJ whole genome shotgun (WGS) entry which is preliminary data.</text>
</comment>
<proteinExistence type="inferred from homology"/>
<keyword evidence="6" id="KW-0227">DNA damage</keyword>
<evidence type="ECO:0000256" key="6">
    <source>
        <dbReference type="ARBA" id="ARBA00022763"/>
    </source>
</evidence>
<dbReference type="InterPro" id="IPR015797">
    <property type="entry name" value="NUDIX_hydrolase-like_dom_sf"/>
</dbReference>
<reference evidence="14" key="1">
    <citation type="journal article" date="2019" name="Int. J. Syst. Evol. Microbiol.">
        <title>The Global Catalogue of Microorganisms (GCM) 10K type strain sequencing project: providing services to taxonomists for standard genome sequencing and annotation.</title>
        <authorList>
            <consortium name="The Broad Institute Genomics Platform"/>
            <consortium name="The Broad Institute Genome Sequencing Center for Infectious Disease"/>
            <person name="Wu L."/>
            <person name="Ma J."/>
        </authorList>
    </citation>
    <scope>NUCLEOTIDE SEQUENCE [LARGE SCALE GENOMIC DNA]</scope>
    <source>
        <strain evidence="14">JCM 11650</strain>
    </source>
</reference>
<accession>A0ABW4PXG5</accession>
<dbReference type="RefSeq" id="WP_343903532.1">
    <property type="nucleotide sequence ID" value="NZ_BAAAIS010000002.1"/>
</dbReference>
<evidence type="ECO:0000256" key="2">
    <source>
        <dbReference type="ARBA" id="ARBA00005582"/>
    </source>
</evidence>
<dbReference type="InterPro" id="IPR020476">
    <property type="entry name" value="Nudix_hydrolase"/>
</dbReference>
<evidence type="ECO:0000259" key="12">
    <source>
        <dbReference type="PROSITE" id="PS51462"/>
    </source>
</evidence>
<evidence type="ECO:0000256" key="4">
    <source>
        <dbReference type="ARBA" id="ARBA00022705"/>
    </source>
</evidence>
<dbReference type="Proteomes" id="UP001597280">
    <property type="component" value="Unassembled WGS sequence"/>
</dbReference>
<comment type="catalytic activity">
    <reaction evidence="10">
        <text>8-oxo-dGTP + H2O = 8-oxo-dGMP + diphosphate + H(+)</text>
        <dbReference type="Rhea" id="RHEA:31575"/>
        <dbReference type="ChEBI" id="CHEBI:15377"/>
        <dbReference type="ChEBI" id="CHEBI:15378"/>
        <dbReference type="ChEBI" id="CHEBI:33019"/>
        <dbReference type="ChEBI" id="CHEBI:63224"/>
        <dbReference type="ChEBI" id="CHEBI:77896"/>
        <dbReference type="EC" id="3.6.1.55"/>
    </reaction>
</comment>
<feature type="domain" description="Nudix hydrolase" evidence="12">
    <location>
        <begin position="5"/>
        <end position="131"/>
    </location>
</feature>
<keyword evidence="9" id="KW-0234">DNA repair</keyword>
<gene>
    <name evidence="13" type="ORF">ACFSDA_03300</name>
</gene>
<comment type="similarity">
    <text evidence="2">Belongs to the Nudix hydrolase family.</text>
</comment>
<dbReference type="PRINTS" id="PR00502">
    <property type="entry name" value="NUDIXFAMILY"/>
</dbReference>
<evidence type="ECO:0000256" key="5">
    <source>
        <dbReference type="ARBA" id="ARBA00022723"/>
    </source>
</evidence>
<evidence type="ECO:0000256" key="3">
    <source>
        <dbReference type="ARBA" id="ARBA00022457"/>
    </source>
</evidence>
<dbReference type="InterPro" id="IPR000086">
    <property type="entry name" value="NUDIX_hydrolase_dom"/>
</dbReference>
<sequence length="144" mass="15644">MNAVPIVRVVGAVIVRDGSVLAARRNPERSAGGLWEFPGGKVEPGETPEQALVRELDEELSVKVAVGELVDRSLSTVGERTIELGCYVATLTGAEPTVSTDHDAMQWIPLAELDQWDWAPGDVPIIPGLPQRIRDLRDHESEAQ</sequence>
<dbReference type="PANTHER" id="PTHR47707">
    <property type="entry name" value="8-OXO-DGTP DIPHOSPHATASE"/>
    <property type="match status" value="1"/>
</dbReference>
<dbReference type="Gene3D" id="3.90.79.10">
    <property type="entry name" value="Nucleoside Triphosphate Pyrophosphohydrolase"/>
    <property type="match status" value="1"/>
</dbReference>
<protein>
    <recommendedName>
        <fullName evidence="11">8-oxo-dGTP diphosphatase</fullName>
        <ecNumber evidence="11">3.6.1.55</ecNumber>
    </recommendedName>
</protein>
<dbReference type="Pfam" id="PF00293">
    <property type="entry name" value="NUDIX"/>
    <property type="match status" value="1"/>
</dbReference>
<dbReference type="GO" id="GO:0016787">
    <property type="term" value="F:hydrolase activity"/>
    <property type="evidence" value="ECO:0007669"/>
    <property type="project" value="UniProtKB-KW"/>
</dbReference>
<comment type="cofactor">
    <cofactor evidence="1">
        <name>Mg(2+)</name>
        <dbReference type="ChEBI" id="CHEBI:18420"/>
    </cofactor>
</comment>
<dbReference type="EMBL" id="JBHUFL010000002">
    <property type="protein sequence ID" value="MFD1834093.1"/>
    <property type="molecule type" value="Genomic_DNA"/>
</dbReference>
<evidence type="ECO:0000313" key="13">
    <source>
        <dbReference type="EMBL" id="MFD1834093.1"/>
    </source>
</evidence>
<keyword evidence="3" id="KW-0515">Mutator protein</keyword>
<dbReference type="PROSITE" id="PS51462">
    <property type="entry name" value="NUDIX"/>
    <property type="match status" value="1"/>
</dbReference>
<keyword evidence="7 13" id="KW-0378">Hydrolase</keyword>
<keyword evidence="8" id="KW-0460">Magnesium</keyword>
<evidence type="ECO:0000313" key="14">
    <source>
        <dbReference type="Proteomes" id="UP001597280"/>
    </source>
</evidence>
<dbReference type="EC" id="3.6.1.55" evidence="11"/>